<accession>A0ABS5EQ29</accession>
<evidence type="ECO:0000313" key="3">
    <source>
        <dbReference type="Proteomes" id="UP000698752"/>
    </source>
</evidence>
<dbReference type="Gene3D" id="3.10.180.10">
    <property type="entry name" value="2,3-Dihydroxybiphenyl 1,2-Dioxygenase, domain 1"/>
    <property type="match status" value="1"/>
</dbReference>
<dbReference type="SUPFAM" id="SSF54593">
    <property type="entry name" value="Glyoxalase/Bleomycin resistance protein/Dihydroxybiphenyl dioxygenase"/>
    <property type="match status" value="1"/>
</dbReference>
<evidence type="ECO:0000313" key="2">
    <source>
        <dbReference type="EMBL" id="MBR0653145.1"/>
    </source>
</evidence>
<proteinExistence type="predicted"/>
<dbReference type="PANTHER" id="PTHR35006:SF2">
    <property type="entry name" value="GLYOXALASE FAMILY PROTEIN (AFU_ORTHOLOGUE AFUA_5G14830)"/>
    <property type="match status" value="1"/>
</dbReference>
<dbReference type="Proteomes" id="UP000698752">
    <property type="component" value="Unassembled WGS sequence"/>
</dbReference>
<sequence length="136" mass="14403">MLDHMGFRVRDLVSARRFYEAAAQAVGLAVIDNSPTSFLVVRSAGEPIPFLWIGTDKPSFWAAGHQVSASPIHVAFRAPDHASVDAFHRAALAAGGTDNGAPGPRGPAEMGYYGAYVLDPDGNNIEAGYRAPRHGS</sequence>
<name>A0ABS5EQ29_9PROT</name>
<dbReference type="InterPro" id="IPR004360">
    <property type="entry name" value="Glyas_Fos-R_dOase_dom"/>
</dbReference>
<evidence type="ECO:0000259" key="1">
    <source>
        <dbReference type="PROSITE" id="PS51819"/>
    </source>
</evidence>
<gene>
    <name evidence="2" type="ORF">GXW78_26045</name>
</gene>
<dbReference type="EMBL" id="JAAEDI010000041">
    <property type="protein sequence ID" value="MBR0653145.1"/>
    <property type="molecule type" value="Genomic_DNA"/>
</dbReference>
<dbReference type="PROSITE" id="PS51819">
    <property type="entry name" value="VOC"/>
    <property type="match status" value="1"/>
</dbReference>
<dbReference type="PANTHER" id="PTHR35006">
    <property type="entry name" value="GLYOXALASE FAMILY PROTEIN (AFU_ORTHOLOGUE AFUA_5G14830)"/>
    <property type="match status" value="1"/>
</dbReference>
<protein>
    <submittedName>
        <fullName evidence="2">VOC family protein</fullName>
    </submittedName>
</protein>
<feature type="domain" description="VOC" evidence="1">
    <location>
        <begin position="1"/>
        <end position="130"/>
    </location>
</feature>
<comment type="caution">
    <text evidence="2">The sequence shown here is derived from an EMBL/GenBank/DDBJ whole genome shotgun (WGS) entry which is preliminary data.</text>
</comment>
<dbReference type="InterPro" id="IPR029068">
    <property type="entry name" value="Glyas_Bleomycin-R_OHBP_Dase"/>
</dbReference>
<organism evidence="2 3">
    <name type="scientific">Neoroseomonas terrae</name>
    <dbReference type="NCBI Taxonomy" id="424799"/>
    <lineage>
        <taxon>Bacteria</taxon>
        <taxon>Pseudomonadati</taxon>
        <taxon>Pseudomonadota</taxon>
        <taxon>Alphaproteobacteria</taxon>
        <taxon>Acetobacterales</taxon>
        <taxon>Acetobacteraceae</taxon>
        <taxon>Neoroseomonas</taxon>
    </lineage>
</organism>
<dbReference type="InterPro" id="IPR037523">
    <property type="entry name" value="VOC_core"/>
</dbReference>
<keyword evidence="3" id="KW-1185">Reference proteome</keyword>
<dbReference type="Pfam" id="PF00903">
    <property type="entry name" value="Glyoxalase"/>
    <property type="match status" value="1"/>
</dbReference>
<reference evidence="3" key="1">
    <citation type="journal article" date="2021" name="Syst. Appl. Microbiol.">
        <title>Roseomonas hellenica sp. nov., isolated from roots of wild-growing Alkanna tinctoria.</title>
        <authorList>
            <person name="Rat A."/>
            <person name="Naranjo H.D."/>
            <person name="Lebbe L."/>
            <person name="Cnockaert M."/>
            <person name="Krigas N."/>
            <person name="Grigoriadou K."/>
            <person name="Maloupa E."/>
            <person name="Willems A."/>
        </authorList>
    </citation>
    <scope>NUCLEOTIDE SEQUENCE [LARGE SCALE GENOMIC DNA]</scope>
    <source>
        <strain evidence="3">LMG 31159</strain>
    </source>
</reference>
<dbReference type="CDD" id="cd07262">
    <property type="entry name" value="VOC_like"/>
    <property type="match status" value="1"/>
</dbReference>